<name>A0A6A6L4Q4_HEVBR</name>
<accession>A0A6A6L4Q4</accession>
<comment type="caution">
    <text evidence="3">The sequence shown here is derived from an EMBL/GenBank/DDBJ whole genome shotgun (WGS) entry which is preliminary data.</text>
</comment>
<evidence type="ECO:0000256" key="2">
    <source>
        <dbReference type="SAM" id="MobiDB-lite"/>
    </source>
</evidence>
<sequence length="93" mass="10964">MWMLEYNESVLDEKEQREKEMDEEMQAMKATNEKLMTQVSKIHEFMRRMMSQQYSSPSQFPLEFPFASTPDPRPSDPRAEENENDDGDLEAAP</sequence>
<dbReference type="EMBL" id="JAAGAX010000013">
    <property type="protein sequence ID" value="KAF2294639.1"/>
    <property type="molecule type" value="Genomic_DNA"/>
</dbReference>
<feature type="region of interest" description="Disordered" evidence="2">
    <location>
        <begin position="52"/>
        <end position="93"/>
    </location>
</feature>
<dbReference type="Proteomes" id="UP000467840">
    <property type="component" value="Chromosome 7"/>
</dbReference>
<gene>
    <name evidence="3" type="ORF">GH714_014051</name>
</gene>
<protein>
    <submittedName>
        <fullName evidence="3">Uncharacterized protein</fullName>
    </submittedName>
</protein>
<reference evidence="3 4" key="1">
    <citation type="journal article" date="2020" name="Mol. Plant">
        <title>The Chromosome-Based Rubber Tree Genome Provides New Insights into Spurge Genome Evolution and Rubber Biosynthesis.</title>
        <authorList>
            <person name="Liu J."/>
            <person name="Shi C."/>
            <person name="Shi C.C."/>
            <person name="Li W."/>
            <person name="Zhang Q.J."/>
            <person name="Zhang Y."/>
            <person name="Li K."/>
            <person name="Lu H.F."/>
            <person name="Shi C."/>
            <person name="Zhu S.T."/>
            <person name="Xiao Z.Y."/>
            <person name="Nan H."/>
            <person name="Yue Y."/>
            <person name="Zhu X.G."/>
            <person name="Wu Y."/>
            <person name="Hong X.N."/>
            <person name="Fan G.Y."/>
            <person name="Tong Y."/>
            <person name="Zhang D."/>
            <person name="Mao C.L."/>
            <person name="Liu Y.L."/>
            <person name="Hao S.J."/>
            <person name="Liu W.Q."/>
            <person name="Lv M.Q."/>
            <person name="Zhang H.B."/>
            <person name="Liu Y."/>
            <person name="Hu-Tang G.R."/>
            <person name="Wang J.P."/>
            <person name="Wang J.H."/>
            <person name="Sun Y.H."/>
            <person name="Ni S.B."/>
            <person name="Chen W.B."/>
            <person name="Zhang X.C."/>
            <person name="Jiao Y.N."/>
            <person name="Eichler E.E."/>
            <person name="Li G.H."/>
            <person name="Liu X."/>
            <person name="Gao L.Z."/>
        </authorList>
    </citation>
    <scope>NUCLEOTIDE SEQUENCE [LARGE SCALE GENOMIC DNA]</scope>
    <source>
        <strain evidence="4">cv. GT1</strain>
        <tissue evidence="3">Leaf</tissue>
    </source>
</reference>
<dbReference type="AlphaFoldDB" id="A0A6A6L4Q4"/>
<organism evidence="3 4">
    <name type="scientific">Hevea brasiliensis</name>
    <name type="common">Para rubber tree</name>
    <name type="synonym">Siphonia brasiliensis</name>
    <dbReference type="NCBI Taxonomy" id="3981"/>
    <lineage>
        <taxon>Eukaryota</taxon>
        <taxon>Viridiplantae</taxon>
        <taxon>Streptophyta</taxon>
        <taxon>Embryophyta</taxon>
        <taxon>Tracheophyta</taxon>
        <taxon>Spermatophyta</taxon>
        <taxon>Magnoliopsida</taxon>
        <taxon>eudicotyledons</taxon>
        <taxon>Gunneridae</taxon>
        <taxon>Pentapetalae</taxon>
        <taxon>rosids</taxon>
        <taxon>fabids</taxon>
        <taxon>Malpighiales</taxon>
        <taxon>Euphorbiaceae</taxon>
        <taxon>Crotonoideae</taxon>
        <taxon>Micrandreae</taxon>
        <taxon>Hevea</taxon>
    </lineage>
</organism>
<keyword evidence="1" id="KW-0175">Coiled coil</keyword>
<feature type="compositionally biased region" description="Acidic residues" evidence="2">
    <location>
        <begin position="82"/>
        <end position="93"/>
    </location>
</feature>
<evidence type="ECO:0000313" key="4">
    <source>
        <dbReference type="Proteomes" id="UP000467840"/>
    </source>
</evidence>
<evidence type="ECO:0000256" key="1">
    <source>
        <dbReference type="SAM" id="Coils"/>
    </source>
</evidence>
<feature type="coiled-coil region" evidence="1">
    <location>
        <begin position="7"/>
        <end position="38"/>
    </location>
</feature>
<keyword evidence="4" id="KW-1185">Reference proteome</keyword>
<proteinExistence type="predicted"/>
<evidence type="ECO:0000313" key="3">
    <source>
        <dbReference type="EMBL" id="KAF2294639.1"/>
    </source>
</evidence>